<feature type="transmembrane region" description="Helical" evidence="1">
    <location>
        <begin position="71"/>
        <end position="94"/>
    </location>
</feature>
<gene>
    <name evidence="2" type="ORF">AKO1_003640</name>
</gene>
<dbReference type="Proteomes" id="UP001431209">
    <property type="component" value="Unassembled WGS sequence"/>
</dbReference>
<evidence type="ECO:0000313" key="2">
    <source>
        <dbReference type="EMBL" id="KAL0484896.1"/>
    </source>
</evidence>
<proteinExistence type="predicted"/>
<accession>A0AAW2Z873</accession>
<sequence length="228" mass="26622">MMKKKDDPRQLSRFRPYLIAILALFSFLILSLSYGLSFALENGLHSFLILMLIGSAMCTILYYATGQDAKLFLTLMIPYTLMSVFAVLLVYGFGSKSSEDYETPFPKEQSNWYIILNDETRTKHNIHIDLLPDYDMRQRHLAMDWQFVNIRHIAAAEIEDEQKNILMFPCAQFRSQWHILTPNNPRFVDFITTNQTIGKDMFKITTAKDMNYQSLKSYDWLTKTIGIQ</sequence>
<evidence type="ECO:0000313" key="3">
    <source>
        <dbReference type="Proteomes" id="UP001431209"/>
    </source>
</evidence>
<reference evidence="2 3" key="1">
    <citation type="submission" date="2024-03" db="EMBL/GenBank/DDBJ databases">
        <title>The Acrasis kona genome and developmental transcriptomes reveal deep origins of eukaryotic multicellular pathways.</title>
        <authorList>
            <person name="Sheikh S."/>
            <person name="Fu C.-J."/>
            <person name="Brown M.W."/>
            <person name="Baldauf S.L."/>
        </authorList>
    </citation>
    <scope>NUCLEOTIDE SEQUENCE [LARGE SCALE GENOMIC DNA]</scope>
    <source>
        <strain evidence="2 3">ATCC MYA-3509</strain>
    </source>
</reference>
<protein>
    <submittedName>
        <fullName evidence="2">Uncharacterized protein</fullName>
    </submittedName>
</protein>
<name>A0AAW2Z873_9EUKA</name>
<comment type="caution">
    <text evidence="2">The sequence shown here is derived from an EMBL/GenBank/DDBJ whole genome shotgun (WGS) entry which is preliminary data.</text>
</comment>
<keyword evidence="1" id="KW-1133">Transmembrane helix</keyword>
<keyword evidence="1" id="KW-0472">Membrane</keyword>
<organism evidence="2 3">
    <name type="scientific">Acrasis kona</name>
    <dbReference type="NCBI Taxonomy" id="1008807"/>
    <lineage>
        <taxon>Eukaryota</taxon>
        <taxon>Discoba</taxon>
        <taxon>Heterolobosea</taxon>
        <taxon>Tetramitia</taxon>
        <taxon>Eutetramitia</taxon>
        <taxon>Acrasidae</taxon>
        <taxon>Acrasis</taxon>
    </lineage>
</organism>
<dbReference type="EMBL" id="JAOPGA020001082">
    <property type="protein sequence ID" value="KAL0484896.1"/>
    <property type="molecule type" value="Genomic_DNA"/>
</dbReference>
<dbReference type="AlphaFoldDB" id="A0AAW2Z873"/>
<feature type="transmembrane region" description="Helical" evidence="1">
    <location>
        <begin position="45"/>
        <end position="64"/>
    </location>
</feature>
<evidence type="ECO:0000256" key="1">
    <source>
        <dbReference type="SAM" id="Phobius"/>
    </source>
</evidence>
<keyword evidence="3" id="KW-1185">Reference proteome</keyword>
<keyword evidence="1" id="KW-0812">Transmembrane</keyword>